<reference evidence="2" key="1">
    <citation type="submission" date="2020-03" db="EMBL/GenBank/DDBJ databases">
        <title>A high-quality chromosome-level genome assembly of a woody plant with both climbing and erect habits, Rhamnella rubrinervis.</title>
        <authorList>
            <person name="Lu Z."/>
            <person name="Yang Y."/>
            <person name="Zhu X."/>
            <person name="Sun Y."/>
        </authorList>
    </citation>
    <scope>NUCLEOTIDE SEQUENCE</scope>
    <source>
        <strain evidence="2">BYM</strain>
        <tissue evidence="2">Leaf</tissue>
    </source>
</reference>
<evidence type="ECO:0000256" key="1">
    <source>
        <dbReference type="SAM" id="MobiDB-lite"/>
    </source>
</evidence>
<feature type="compositionally biased region" description="Basic and acidic residues" evidence="1">
    <location>
        <begin position="57"/>
        <end position="75"/>
    </location>
</feature>
<sequence>MARYHLLPDLKPLAPTQVHRLLPKSPSVLRRNLFLTPFSFYGKHIQSAERAAGVTGVRRDGDEIEEGKGNVEKHA</sequence>
<dbReference type="Proteomes" id="UP000796880">
    <property type="component" value="Unassembled WGS sequence"/>
</dbReference>
<gene>
    <name evidence="2" type="ORF">FNV43_RR10579</name>
</gene>
<dbReference type="AlphaFoldDB" id="A0A8K0MH26"/>
<feature type="region of interest" description="Disordered" evidence="1">
    <location>
        <begin position="51"/>
        <end position="75"/>
    </location>
</feature>
<evidence type="ECO:0000313" key="3">
    <source>
        <dbReference type="Proteomes" id="UP000796880"/>
    </source>
</evidence>
<keyword evidence="3" id="KW-1185">Reference proteome</keyword>
<dbReference type="EMBL" id="VOIH02000005">
    <property type="protein sequence ID" value="KAF3445403.1"/>
    <property type="molecule type" value="Genomic_DNA"/>
</dbReference>
<name>A0A8K0MH26_9ROSA</name>
<organism evidence="2 3">
    <name type="scientific">Rhamnella rubrinervis</name>
    <dbReference type="NCBI Taxonomy" id="2594499"/>
    <lineage>
        <taxon>Eukaryota</taxon>
        <taxon>Viridiplantae</taxon>
        <taxon>Streptophyta</taxon>
        <taxon>Embryophyta</taxon>
        <taxon>Tracheophyta</taxon>
        <taxon>Spermatophyta</taxon>
        <taxon>Magnoliopsida</taxon>
        <taxon>eudicotyledons</taxon>
        <taxon>Gunneridae</taxon>
        <taxon>Pentapetalae</taxon>
        <taxon>rosids</taxon>
        <taxon>fabids</taxon>
        <taxon>Rosales</taxon>
        <taxon>Rhamnaceae</taxon>
        <taxon>rhamnoid group</taxon>
        <taxon>Rhamneae</taxon>
        <taxon>Rhamnella</taxon>
    </lineage>
</organism>
<accession>A0A8K0MH26</accession>
<protein>
    <submittedName>
        <fullName evidence="2">Uncharacterized protein</fullName>
    </submittedName>
</protein>
<evidence type="ECO:0000313" key="2">
    <source>
        <dbReference type="EMBL" id="KAF3445403.1"/>
    </source>
</evidence>
<proteinExistence type="predicted"/>
<comment type="caution">
    <text evidence="2">The sequence shown here is derived from an EMBL/GenBank/DDBJ whole genome shotgun (WGS) entry which is preliminary data.</text>
</comment>